<keyword evidence="1" id="KW-0418">Kinase</keyword>
<dbReference type="SUPFAM" id="SSF56112">
    <property type="entry name" value="Protein kinase-like (PK-like)"/>
    <property type="match status" value="1"/>
</dbReference>
<dbReference type="Pfam" id="PF04655">
    <property type="entry name" value="APH_6_hur"/>
    <property type="match status" value="1"/>
</dbReference>
<evidence type="ECO:0000313" key="2">
    <source>
        <dbReference type="Proteomes" id="UP000198426"/>
    </source>
</evidence>
<dbReference type="Proteomes" id="UP000198426">
    <property type="component" value="Unassembled WGS sequence"/>
</dbReference>
<dbReference type="GO" id="GO:0019748">
    <property type="term" value="P:secondary metabolic process"/>
    <property type="evidence" value="ECO:0007669"/>
    <property type="project" value="InterPro"/>
</dbReference>
<proteinExistence type="predicted"/>
<gene>
    <name evidence="1" type="ORF">SAMN05421757_11339</name>
</gene>
<dbReference type="AlphaFoldDB" id="A0A239M6E5"/>
<name>A0A239M6E5_9RHOB</name>
<dbReference type="InterPro" id="IPR011009">
    <property type="entry name" value="Kinase-like_dom_sf"/>
</dbReference>
<protein>
    <submittedName>
        <fullName evidence="1">Streptomycin 6-kinase</fullName>
    </submittedName>
</protein>
<dbReference type="EMBL" id="FZOY01000013">
    <property type="protein sequence ID" value="SNT37718.1"/>
    <property type="molecule type" value="Genomic_DNA"/>
</dbReference>
<sequence length="239" mass="26368">MLKVLTDRGAKVGDMIGAEILSLWDGNGAVKLIDRTGNAMLLEWLPGPSLREKAPCGQDQMAAKVISELSLKLRLSKADGFIELKDHFGGALPKAEISGFPEPYRDAFGRAQTMWQALLRTTEEMCLMHGDLNHDNILWSDRGWVVIDPKGVVADPCYEFSVVFRGPVGEEARAAKPERILELAELLARGANLDRTRILQFGFVHVAMSLAYHFTRGSISETDMAIFQAFDSLQLPVPG</sequence>
<keyword evidence="1" id="KW-0808">Transferase</keyword>
<dbReference type="GO" id="GO:0016773">
    <property type="term" value="F:phosphotransferase activity, alcohol group as acceptor"/>
    <property type="evidence" value="ECO:0007669"/>
    <property type="project" value="InterPro"/>
</dbReference>
<dbReference type="GO" id="GO:0016301">
    <property type="term" value="F:kinase activity"/>
    <property type="evidence" value="ECO:0007669"/>
    <property type="project" value="UniProtKB-KW"/>
</dbReference>
<dbReference type="InterPro" id="IPR006748">
    <property type="entry name" value="NH2Glyco/OHUrea_AB-resist_kin"/>
</dbReference>
<accession>A0A239M6E5</accession>
<evidence type="ECO:0000313" key="1">
    <source>
        <dbReference type="EMBL" id="SNT37718.1"/>
    </source>
</evidence>
<organism evidence="1 2">
    <name type="scientific">Tropicimonas sediminicola</name>
    <dbReference type="NCBI Taxonomy" id="1031541"/>
    <lineage>
        <taxon>Bacteria</taxon>
        <taxon>Pseudomonadati</taxon>
        <taxon>Pseudomonadota</taxon>
        <taxon>Alphaproteobacteria</taxon>
        <taxon>Rhodobacterales</taxon>
        <taxon>Roseobacteraceae</taxon>
        <taxon>Tropicimonas</taxon>
    </lineage>
</organism>
<keyword evidence="2" id="KW-1185">Reference proteome</keyword>
<dbReference type="Gene3D" id="1.10.510.10">
    <property type="entry name" value="Transferase(Phosphotransferase) domain 1"/>
    <property type="match status" value="1"/>
</dbReference>
<reference evidence="1 2" key="1">
    <citation type="submission" date="2017-06" db="EMBL/GenBank/DDBJ databases">
        <authorList>
            <person name="Kim H.J."/>
            <person name="Triplett B.A."/>
        </authorList>
    </citation>
    <scope>NUCLEOTIDE SEQUENCE [LARGE SCALE GENOMIC DNA]</scope>
    <source>
        <strain evidence="1 2">DSM 29339</strain>
    </source>
</reference>